<reference evidence="2 3" key="1">
    <citation type="journal article" date="2021" name="BMC Genomics">
        <title>Telomere-to-telomere genome assembly of asparaginase-producing Trichoderma simmonsii.</title>
        <authorList>
            <person name="Chung D."/>
            <person name="Kwon Y.M."/>
            <person name="Yang Y."/>
        </authorList>
    </citation>
    <scope>NUCLEOTIDE SEQUENCE [LARGE SCALE GENOMIC DNA]</scope>
    <source>
        <strain evidence="2 3">GH-Sj1</strain>
    </source>
</reference>
<feature type="compositionally biased region" description="Polar residues" evidence="1">
    <location>
        <begin position="30"/>
        <end position="47"/>
    </location>
</feature>
<name>A0A8G0PGT9_9HYPO</name>
<dbReference type="Proteomes" id="UP000826661">
    <property type="component" value="Chromosome V"/>
</dbReference>
<gene>
    <name evidence="2" type="ORF">H0G86_009082</name>
</gene>
<protein>
    <submittedName>
        <fullName evidence="2">Uncharacterized protein</fullName>
    </submittedName>
</protein>
<feature type="compositionally biased region" description="Low complexity" evidence="1">
    <location>
        <begin position="76"/>
        <end position="95"/>
    </location>
</feature>
<feature type="region of interest" description="Disordered" evidence="1">
    <location>
        <begin position="1"/>
        <end position="95"/>
    </location>
</feature>
<evidence type="ECO:0000256" key="1">
    <source>
        <dbReference type="SAM" id="MobiDB-lite"/>
    </source>
</evidence>
<sequence length="95" mass="9538">MSTSPRYRSSLVTASTQAQAGSIPDAGKGESSSPPQTPGENANNGSTCAEYPFALGQWLAESPKDEPFNALSSARAPASEQTAAPEPAAAGTPSA</sequence>
<accession>A0A8G0PGT9</accession>
<organism evidence="2 3">
    <name type="scientific">Trichoderma simmonsii</name>
    <dbReference type="NCBI Taxonomy" id="1491479"/>
    <lineage>
        <taxon>Eukaryota</taxon>
        <taxon>Fungi</taxon>
        <taxon>Dikarya</taxon>
        <taxon>Ascomycota</taxon>
        <taxon>Pezizomycotina</taxon>
        <taxon>Sordariomycetes</taxon>
        <taxon>Hypocreomycetidae</taxon>
        <taxon>Hypocreales</taxon>
        <taxon>Hypocreaceae</taxon>
        <taxon>Trichoderma</taxon>
    </lineage>
</organism>
<evidence type="ECO:0000313" key="3">
    <source>
        <dbReference type="Proteomes" id="UP000826661"/>
    </source>
</evidence>
<dbReference type="EMBL" id="CP075868">
    <property type="protein sequence ID" value="QYT02076.1"/>
    <property type="molecule type" value="Genomic_DNA"/>
</dbReference>
<keyword evidence="3" id="KW-1185">Reference proteome</keyword>
<feature type="compositionally biased region" description="Polar residues" evidence="1">
    <location>
        <begin position="1"/>
        <end position="20"/>
    </location>
</feature>
<evidence type="ECO:0000313" key="2">
    <source>
        <dbReference type="EMBL" id="QYT02076.1"/>
    </source>
</evidence>
<dbReference type="AlphaFoldDB" id="A0A8G0PGT9"/>
<proteinExistence type="predicted"/>